<dbReference type="EMBL" id="MU069464">
    <property type="protein sequence ID" value="KAF5842311.1"/>
    <property type="molecule type" value="Genomic_DNA"/>
</dbReference>
<proteinExistence type="predicted"/>
<dbReference type="Proteomes" id="UP000815325">
    <property type="component" value="Unassembled WGS sequence"/>
</dbReference>
<keyword evidence="2" id="KW-1185">Reference proteome</keyword>
<evidence type="ECO:0000313" key="2">
    <source>
        <dbReference type="Proteomes" id="UP000815325"/>
    </source>
</evidence>
<comment type="caution">
    <text evidence="1">The sequence shown here is derived from an EMBL/GenBank/DDBJ whole genome shotgun (WGS) entry which is preliminary data.</text>
</comment>
<accession>A0ABQ7H672</accession>
<evidence type="ECO:0000313" key="1">
    <source>
        <dbReference type="EMBL" id="KAF5842311.1"/>
    </source>
</evidence>
<gene>
    <name evidence="1" type="ORF">DUNSADRAFT_7963</name>
</gene>
<reference evidence="1" key="1">
    <citation type="submission" date="2017-08" db="EMBL/GenBank/DDBJ databases">
        <authorList>
            <person name="Polle J.E."/>
            <person name="Barry K."/>
            <person name="Cushman J."/>
            <person name="Schmutz J."/>
            <person name="Tran D."/>
            <person name="Hathwaick L.T."/>
            <person name="Yim W.C."/>
            <person name="Jenkins J."/>
            <person name="Mckie-Krisberg Z.M."/>
            <person name="Prochnik S."/>
            <person name="Lindquist E."/>
            <person name="Dockter R.B."/>
            <person name="Adam C."/>
            <person name="Molina H."/>
            <person name="Bunkerborg J."/>
            <person name="Jin E."/>
            <person name="Buchheim M."/>
            <person name="Magnuson J."/>
        </authorList>
    </citation>
    <scope>NUCLEOTIDE SEQUENCE</scope>
    <source>
        <strain evidence="1">CCAP 19/18</strain>
    </source>
</reference>
<name>A0ABQ7H672_DUNSA</name>
<organism evidence="1 2">
    <name type="scientific">Dunaliella salina</name>
    <name type="common">Green alga</name>
    <name type="synonym">Protococcus salinus</name>
    <dbReference type="NCBI Taxonomy" id="3046"/>
    <lineage>
        <taxon>Eukaryota</taxon>
        <taxon>Viridiplantae</taxon>
        <taxon>Chlorophyta</taxon>
        <taxon>core chlorophytes</taxon>
        <taxon>Chlorophyceae</taxon>
        <taxon>CS clade</taxon>
        <taxon>Chlamydomonadales</taxon>
        <taxon>Dunaliellaceae</taxon>
        <taxon>Dunaliella</taxon>
    </lineage>
</organism>
<protein>
    <submittedName>
        <fullName evidence="1">Uncharacterized protein</fullName>
    </submittedName>
</protein>
<sequence length="101" mass="11130">MTLCSHAMPPIFACHDSFVACHVPSFACHNVMARCLLAHCYVHHQCLSLLCSFLHRVAVCMPCLSAFNIHCTLIALGRRVASAFHCPFFSATIVREEVSPA</sequence>